<name>A0A4S2FXN5_9BACT</name>
<evidence type="ECO:0000313" key="1">
    <source>
        <dbReference type="EMBL" id="TGY74203.1"/>
    </source>
</evidence>
<comment type="caution">
    <text evidence="1">The sequence shown here is derived from an EMBL/GenBank/DDBJ whole genome shotgun (WGS) entry which is preliminary data.</text>
</comment>
<reference evidence="1 2" key="1">
    <citation type="submission" date="2019-04" db="EMBL/GenBank/DDBJ databases">
        <title>Microbes associate with the intestines of laboratory mice.</title>
        <authorList>
            <person name="Navarre W."/>
            <person name="Wong E."/>
            <person name="Huang K."/>
            <person name="Tropini C."/>
            <person name="Ng K."/>
            <person name="Yu B."/>
        </authorList>
    </citation>
    <scope>NUCLEOTIDE SEQUENCE [LARGE SCALE GENOMIC DNA]</scope>
    <source>
        <strain evidence="1 2">NM06_A21</strain>
    </source>
</reference>
<dbReference type="Proteomes" id="UP000306630">
    <property type="component" value="Unassembled WGS sequence"/>
</dbReference>
<evidence type="ECO:0000313" key="2">
    <source>
        <dbReference type="Proteomes" id="UP000306630"/>
    </source>
</evidence>
<gene>
    <name evidence="1" type="ORF">E5333_07190</name>
</gene>
<dbReference type="EMBL" id="SRYD01000024">
    <property type="protein sequence ID" value="TGY74203.1"/>
    <property type="molecule type" value="Genomic_DNA"/>
</dbReference>
<protein>
    <submittedName>
        <fullName evidence="1">Uncharacterized protein</fullName>
    </submittedName>
</protein>
<sequence>MKWQELELSDALIGMHVLVKGYNRNNGKWFHAIGYIDKYSNQFALLREEDKERGFIENVRIFNRSLSYWYINIEEIK</sequence>
<dbReference type="RefSeq" id="WP_128713549.1">
    <property type="nucleotide sequence ID" value="NZ_SRYD01000024.1"/>
</dbReference>
<organism evidence="1 2">
    <name type="scientific">Muribaculum intestinale</name>
    <dbReference type="NCBI Taxonomy" id="1796646"/>
    <lineage>
        <taxon>Bacteria</taxon>
        <taxon>Pseudomonadati</taxon>
        <taxon>Bacteroidota</taxon>
        <taxon>Bacteroidia</taxon>
        <taxon>Bacteroidales</taxon>
        <taxon>Muribaculaceae</taxon>
        <taxon>Muribaculum</taxon>
    </lineage>
</organism>
<proteinExistence type="predicted"/>
<accession>A0A4S2FXN5</accession>
<dbReference type="AlphaFoldDB" id="A0A4S2FXN5"/>